<dbReference type="Proteomes" id="UP000215914">
    <property type="component" value="Chromosome 8"/>
</dbReference>
<gene>
    <name evidence="4" type="ORF">HannXRQ_Chr08g0216631</name>
    <name evidence="3" type="ORF">HanXRQr2_Chr03g0110051</name>
</gene>
<dbReference type="InParanoid" id="A0A251U3B5"/>
<evidence type="ECO:0000259" key="2">
    <source>
        <dbReference type="PROSITE" id="PS51277"/>
    </source>
</evidence>
<dbReference type="FunCoup" id="A0A251U3B5">
    <property type="interactions" value="48"/>
</dbReference>
<keyword evidence="1" id="KW-0732">Signal</keyword>
<evidence type="ECO:0000313" key="3">
    <source>
        <dbReference type="EMBL" id="KAF5814347.1"/>
    </source>
</evidence>
<dbReference type="PANTHER" id="PTHR31236">
    <property type="entry name" value="BURP DOMAIN PROTEIN USPL1-LIKE"/>
    <property type="match status" value="1"/>
</dbReference>
<accession>A0A251U3B5</accession>
<sequence>MEMQPLASFLCCVLLLQFSIGSHALEIYEKTMRNDPENVVKRKEHHDNLYLSVFFKVNDLHIGKRMPIYFARNDDPNRTHLLSREEADSIPFSSQKLPYLLDFFSVSKNSPQAKAMKTTLTLCELKPREDEYKSCVTSLESLMDMTRGFFGTVKPNLLTTKIISSNHTIFQWYTFVEKPVEIHVSKVVACHTKAYPYLVYYCHGDKDNFTRVFKVALRGDQNGERVEAIATCHMDTSKWDPNNVVFEVLGEQLGSPVCHFLPADNLVWVASS</sequence>
<dbReference type="Pfam" id="PF03181">
    <property type="entry name" value="BURP"/>
    <property type="match status" value="1"/>
</dbReference>
<protein>
    <submittedName>
        <fullName evidence="3 4">BURP domain-containing protein</fullName>
    </submittedName>
</protein>
<dbReference type="InterPro" id="IPR044816">
    <property type="entry name" value="BURP"/>
</dbReference>
<reference evidence="3 5" key="1">
    <citation type="journal article" date="2017" name="Nature">
        <title>The sunflower genome provides insights into oil metabolism, flowering and Asterid evolution.</title>
        <authorList>
            <person name="Badouin H."/>
            <person name="Gouzy J."/>
            <person name="Grassa C.J."/>
            <person name="Murat F."/>
            <person name="Staton S.E."/>
            <person name="Cottret L."/>
            <person name="Lelandais-Briere C."/>
            <person name="Owens G.L."/>
            <person name="Carrere S."/>
            <person name="Mayjonade B."/>
            <person name="Legrand L."/>
            <person name="Gill N."/>
            <person name="Kane N.C."/>
            <person name="Bowers J.E."/>
            <person name="Hubner S."/>
            <person name="Bellec A."/>
            <person name="Berard A."/>
            <person name="Berges H."/>
            <person name="Blanchet N."/>
            <person name="Boniface M.C."/>
            <person name="Brunel D."/>
            <person name="Catrice O."/>
            <person name="Chaidir N."/>
            <person name="Claudel C."/>
            <person name="Donnadieu C."/>
            <person name="Faraut T."/>
            <person name="Fievet G."/>
            <person name="Helmstetter N."/>
            <person name="King M."/>
            <person name="Knapp S.J."/>
            <person name="Lai Z."/>
            <person name="Le Paslier M.C."/>
            <person name="Lippi Y."/>
            <person name="Lorenzon L."/>
            <person name="Mandel J.R."/>
            <person name="Marage G."/>
            <person name="Marchand G."/>
            <person name="Marquand E."/>
            <person name="Bret-Mestries E."/>
            <person name="Morien E."/>
            <person name="Nambeesan S."/>
            <person name="Nguyen T."/>
            <person name="Pegot-Espagnet P."/>
            <person name="Pouilly N."/>
            <person name="Raftis F."/>
            <person name="Sallet E."/>
            <person name="Schiex T."/>
            <person name="Thomas J."/>
            <person name="Vandecasteele C."/>
            <person name="Vares D."/>
            <person name="Vear F."/>
            <person name="Vautrin S."/>
            <person name="Crespi M."/>
            <person name="Mangin B."/>
            <person name="Burke J.M."/>
            <person name="Salse J."/>
            <person name="Munos S."/>
            <person name="Vincourt P."/>
            <person name="Rieseberg L.H."/>
            <person name="Langlade N.B."/>
        </authorList>
    </citation>
    <scope>NUCLEOTIDE SEQUENCE [LARGE SCALE GENOMIC DNA]</scope>
    <source>
        <strain evidence="5">cv. SF193</strain>
        <tissue evidence="3">Leaves</tissue>
    </source>
</reference>
<dbReference type="Gramene" id="mRNA:HanXRQr2_Chr03g0110051">
    <property type="protein sequence ID" value="mRNA:HanXRQr2_Chr03g0110051"/>
    <property type="gene ID" value="HanXRQr2_Chr03g0110051"/>
</dbReference>
<dbReference type="OrthoDB" id="1909293at2759"/>
<dbReference type="PROSITE" id="PS51277">
    <property type="entry name" value="BURP"/>
    <property type="match status" value="1"/>
</dbReference>
<feature type="signal peptide" evidence="1">
    <location>
        <begin position="1"/>
        <end position="24"/>
    </location>
</feature>
<name>A0A251U3B5_HELAN</name>
<feature type="domain" description="BURP" evidence="2">
    <location>
        <begin position="54"/>
        <end position="271"/>
    </location>
</feature>
<dbReference type="SMART" id="SM01045">
    <property type="entry name" value="BURP"/>
    <property type="match status" value="1"/>
</dbReference>
<evidence type="ECO:0000256" key="1">
    <source>
        <dbReference type="SAM" id="SignalP"/>
    </source>
</evidence>
<proteinExistence type="predicted"/>
<dbReference type="OMA" id="MFFKIDD"/>
<reference evidence="4" key="2">
    <citation type="submission" date="2017-02" db="EMBL/GenBank/DDBJ databases">
        <title>Sunflower complete genome.</title>
        <authorList>
            <person name="Langlade N."/>
            <person name="Munos S."/>
        </authorList>
    </citation>
    <scope>NUCLEOTIDE SEQUENCE [LARGE SCALE GENOMIC DNA]</scope>
    <source>
        <tissue evidence="4">Leaves</tissue>
    </source>
</reference>
<dbReference type="EMBL" id="MNCJ02000318">
    <property type="protein sequence ID" value="KAF5814347.1"/>
    <property type="molecule type" value="Genomic_DNA"/>
</dbReference>
<keyword evidence="5" id="KW-1185">Reference proteome</keyword>
<reference evidence="3" key="3">
    <citation type="submission" date="2020-06" db="EMBL/GenBank/DDBJ databases">
        <title>Helianthus annuus Genome sequencing and assembly Release 2.</title>
        <authorList>
            <person name="Gouzy J."/>
            <person name="Langlade N."/>
            <person name="Munos S."/>
        </authorList>
    </citation>
    <scope>NUCLEOTIDE SEQUENCE</scope>
    <source>
        <tissue evidence="3">Leaves</tissue>
    </source>
</reference>
<evidence type="ECO:0000313" key="4">
    <source>
        <dbReference type="EMBL" id="OTG17840.1"/>
    </source>
</evidence>
<organism evidence="4 5">
    <name type="scientific">Helianthus annuus</name>
    <name type="common">Common sunflower</name>
    <dbReference type="NCBI Taxonomy" id="4232"/>
    <lineage>
        <taxon>Eukaryota</taxon>
        <taxon>Viridiplantae</taxon>
        <taxon>Streptophyta</taxon>
        <taxon>Embryophyta</taxon>
        <taxon>Tracheophyta</taxon>
        <taxon>Spermatophyta</taxon>
        <taxon>Magnoliopsida</taxon>
        <taxon>eudicotyledons</taxon>
        <taxon>Gunneridae</taxon>
        <taxon>Pentapetalae</taxon>
        <taxon>asterids</taxon>
        <taxon>campanulids</taxon>
        <taxon>Asterales</taxon>
        <taxon>Asteraceae</taxon>
        <taxon>Asteroideae</taxon>
        <taxon>Heliantheae alliance</taxon>
        <taxon>Heliantheae</taxon>
        <taxon>Helianthus</taxon>
    </lineage>
</organism>
<dbReference type="EMBL" id="CM007897">
    <property type="protein sequence ID" value="OTG17840.1"/>
    <property type="molecule type" value="Genomic_DNA"/>
</dbReference>
<dbReference type="PANTHER" id="PTHR31236:SF67">
    <property type="entry name" value="BURP DOMAIN-CONTAINING PROTEIN"/>
    <property type="match status" value="1"/>
</dbReference>
<dbReference type="AlphaFoldDB" id="A0A251U3B5"/>
<feature type="chain" id="PRO_5013395461" evidence="1">
    <location>
        <begin position="25"/>
        <end position="272"/>
    </location>
</feature>
<dbReference type="InterPro" id="IPR004873">
    <property type="entry name" value="BURP_dom"/>
</dbReference>
<evidence type="ECO:0000313" key="5">
    <source>
        <dbReference type="Proteomes" id="UP000215914"/>
    </source>
</evidence>